<proteinExistence type="predicted"/>
<reference evidence="2" key="1">
    <citation type="journal article" date="2019" name="Int. J. Syst. Evol. Microbiol.">
        <title>The Global Catalogue of Microorganisms (GCM) 10K type strain sequencing project: providing services to taxonomists for standard genome sequencing and annotation.</title>
        <authorList>
            <consortium name="The Broad Institute Genomics Platform"/>
            <consortium name="The Broad Institute Genome Sequencing Center for Infectious Disease"/>
            <person name="Wu L."/>
            <person name="Ma J."/>
        </authorList>
    </citation>
    <scope>NUCLEOTIDE SEQUENCE [LARGE SCALE GENOMIC DNA]</scope>
    <source>
        <strain evidence="2">CECT 8570</strain>
    </source>
</reference>
<gene>
    <name evidence="1" type="ORF">ACFOX3_16450</name>
</gene>
<comment type="caution">
    <text evidence="1">The sequence shown here is derived from an EMBL/GenBank/DDBJ whole genome shotgun (WGS) entry which is preliminary data.</text>
</comment>
<dbReference type="RefSeq" id="WP_290263131.1">
    <property type="nucleotide sequence ID" value="NZ_JAUFQG010000004.1"/>
</dbReference>
<sequence length="103" mass="11438">MYKLCVYVPTSHLDAVKSAIFAAGAGRVGAYTHCCWEVQGVGQFMPRTGAKPFLGRVGELERVAEYRLETVVPLNCITDVVNALRQAHPYEEPAYDVMKLEAY</sequence>
<name>A0ABV8V9M1_9GAMM</name>
<dbReference type="Gene3D" id="3.30.70.120">
    <property type="match status" value="1"/>
</dbReference>
<dbReference type="Proteomes" id="UP001595840">
    <property type="component" value="Unassembled WGS sequence"/>
</dbReference>
<dbReference type="SUPFAM" id="SSF102705">
    <property type="entry name" value="NIF3 (NGG1p interacting factor 3)-like"/>
    <property type="match status" value="1"/>
</dbReference>
<protein>
    <submittedName>
        <fullName evidence="1">NGG1p interacting factor NIF3</fullName>
    </submittedName>
</protein>
<dbReference type="InterPro" id="IPR036069">
    <property type="entry name" value="DUF34/NIF3_sf"/>
</dbReference>
<accession>A0ABV8V9M1</accession>
<dbReference type="PANTHER" id="PTHR41774">
    <property type="match status" value="1"/>
</dbReference>
<organism evidence="1 2">
    <name type="scientific">Simiduia curdlanivorans</name>
    <dbReference type="NCBI Taxonomy" id="1492769"/>
    <lineage>
        <taxon>Bacteria</taxon>
        <taxon>Pseudomonadati</taxon>
        <taxon>Pseudomonadota</taxon>
        <taxon>Gammaproteobacteria</taxon>
        <taxon>Cellvibrionales</taxon>
        <taxon>Cellvibrionaceae</taxon>
        <taxon>Simiduia</taxon>
    </lineage>
</organism>
<dbReference type="InterPro" id="IPR015867">
    <property type="entry name" value="N-reg_PII/ATP_PRibTrfase_C"/>
</dbReference>
<keyword evidence="2" id="KW-1185">Reference proteome</keyword>
<dbReference type="PANTHER" id="PTHR41774:SF1">
    <property type="entry name" value="NGG1P INTERACTING FACTOR NIF3"/>
    <property type="match status" value="1"/>
</dbReference>
<dbReference type="EMBL" id="JBHSCX010000021">
    <property type="protein sequence ID" value="MFC4363910.1"/>
    <property type="molecule type" value="Genomic_DNA"/>
</dbReference>
<evidence type="ECO:0000313" key="1">
    <source>
        <dbReference type="EMBL" id="MFC4363910.1"/>
    </source>
</evidence>
<evidence type="ECO:0000313" key="2">
    <source>
        <dbReference type="Proteomes" id="UP001595840"/>
    </source>
</evidence>